<evidence type="ECO:0000313" key="2">
    <source>
        <dbReference type="EMBL" id="MCO6044499.1"/>
    </source>
</evidence>
<dbReference type="RefSeq" id="WP_252852602.1">
    <property type="nucleotide sequence ID" value="NZ_JAMXLR010000036.1"/>
</dbReference>
<dbReference type="EMBL" id="JAMXLR010000036">
    <property type="protein sequence ID" value="MCO6044499.1"/>
    <property type="molecule type" value="Genomic_DNA"/>
</dbReference>
<keyword evidence="3" id="KW-1185">Reference proteome</keyword>
<dbReference type="Proteomes" id="UP001155241">
    <property type="component" value="Unassembled WGS sequence"/>
</dbReference>
<evidence type="ECO:0000256" key="1">
    <source>
        <dbReference type="SAM" id="Phobius"/>
    </source>
</evidence>
<gene>
    <name evidence="2" type="ORF">NG895_11340</name>
</gene>
<protein>
    <submittedName>
        <fullName evidence="2">Uncharacterized protein</fullName>
    </submittedName>
</protein>
<proteinExistence type="predicted"/>
<keyword evidence="1" id="KW-0812">Transmembrane</keyword>
<name>A0A9X2F9Q5_9BACT</name>
<comment type="caution">
    <text evidence="2">The sequence shown here is derived from an EMBL/GenBank/DDBJ whole genome shotgun (WGS) entry which is preliminary data.</text>
</comment>
<evidence type="ECO:0000313" key="3">
    <source>
        <dbReference type="Proteomes" id="UP001155241"/>
    </source>
</evidence>
<keyword evidence="1" id="KW-1133">Transmembrane helix</keyword>
<organism evidence="2 3">
    <name type="scientific">Aeoliella straminimaris</name>
    <dbReference type="NCBI Taxonomy" id="2954799"/>
    <lineage>
        <taxon>Bacteria</taxon>
        <taxon>Pseudomonadati</taxon>
        <taxon>Planctomycetota</taxon>
        <taxon>Planctomycetia</taxon>
        <taxon>Pirellulales</taxon>
        <taxon>Lacipirellulaceae</taxon>
        <taxon>Aeoliella</taxon>
    </lineage>
</organism>
<accession>A0A9X2F9Q5</accession>
<reference evidence="2" key="1">
    <citation type="submission" date="2022-06" db="EMBL/GenBank/DDBJ databases">
        <title>Aeoliella straminimaris, a novel planctomycete from sediments.</title>
        <authorList>
            <person name="Vitorino I.R."/>
            <person name="Lage O.M."/>
        </authorList>
    </citation>
    <scope>NUCLEOTIDE SEQUENCE</scope>
    <source>
        <strain evidence="2">ICT_H6.2</strain>
    </source>
</reference>
<dbReference type="AlphaFoldDB" id="A0A9X2F9Q5"/>
<sequence length="209" mass="23345">MSETAESQSKRGARFSLLALPLLTTIVGLGTTVVLLYSSRSELRGELKEMRESRGQLYIEDRTKLHAISIASPGSRHWRWRIYIPPGKRYQLNMHGGPVPKEGLPDSGEISDVLEPGEHVVAYRVIEDSADGEPIGTLEIDDFSRSGGKHPWAEWVDWRGRTQDVGPYTQSFEPTEPVVMLRHRVSATAKKSSTIEDPSAGLLIWLEPQ</sequence>
<keyword evidence="1" id="KW-0472">Membrane</keyword>
<feature type="transmembrane region" description="Helical" evidence="1">
    <location>
        <begin position="15"/>
        <end position="38"/>
    </location>
</feature>